<evidence type="ECO:0000313" key="2">
    <source>
        <dbReference type="EMBL" id="GIJ06139.1"/>
    </source>
</evidence>
<keyword evidence="1" id="KW-0472">Membrane</keyword>
<dbReference type="RefSeq" id="WP_203941323.1">
    <property type="nucleotide sequence ID" value="NZ_BAAAGJ010000014.1"/>
</dbReference>
<dbReference type="EMBL" id="BOOY01000038">
    <property type="protein sequence ID" value="GIJ06139.1"/>
    <property type="molecule type" value="Genomic_DNA"/>
</dbReference>
<dbReference type="NCBIfam" id="TIGR02532">
    <property type="entry name" value="IV_pilin_GFxxxE"/>
    <property type="match status" value="1"/>
</dbReference>
<keyword evidence="1" id="KW-0812">Transmembrane</keyword>
<protein>
    <recommendedName>
        <fullName evidence="4">Prepilin-type N-terminal cleavage/methylation domain-containing protein</fullName>
    </recommendedName>
</protein>
<dbReference type="Pfam" id="PF07963">
    <property type="entry name" value="N_methyl"/>
    <property type="match status" value="1"/>
</dbReference>
<reference evidence="2" key="1">
    <citation type="submission" date="2021-01" db="EMBL/GenBank/DDBJ databases">
        <title>Whole genome shotgun sequence of Spirilliplanes yamanashiensis NBRC 15828.</title>
        <authorList>
            <person name="Komaki H."/>
            <person name="Tamura T."/>
        </authorList>
    </citation>
    <scope>NUCLEOTIDE SEQUENCE</scope>
    <source>
        <strain evidence="2">NBRC 15828</strain>
    </source>
</reference>
<evidence type="ECO:0000313" key="3">
    <source>
        <dbReference type="Proteomes" id="UP000652013"/>
    </source>
</evidence>
<proteinExistence type="predicted"/>
<gene>
    <name evidence="2" type="ORF">Sya03_54910</name>
</gene>
<comment type="caution">
    <text evidence="2">The sequence shown here is derived from an EMBL/GenBank/DDBJ whole genome shotgun (WGS) entry which is preliminary data.</text>
</comment>
<dbReference type="Proteomes" id="UP000652013">
    <property type="component" value="Unassembled WGS sequence"/>
</dbReference>
<evidence type="ECO:0000256" key="1">
    <source>
        <dbReference type="SAM" id="Phobius"/>
    </source>
</evidence>
<dbReference type="PROSITE" id="PS00409">
    <property type="entry name" value="PROKAR_NTER_METHYL"/>
    <property type="match status" value="1"/>
</dbReference>
<dbReference type="InterPro" id="IPR012902">
    <property type="entry name" value="N_methyl_site"/>
</dbReference>
<dbReference type="AlphaFoldDB" id="A0A8J3YDM0"/>
<accession>A0A8J3YDM0</accession>
<feature type="transmembrane region" description="Helical" evidence="1">
    <location>
        <begin position="15"/>
        <end position="40"/>
    </location>
</feature>
<sequence>MDRHEEGFTLVEVSVALGIVALVMSALAPFLVQSVGFVAYSRDREAAVRVADDAVERVRALKGSSVLAGRDRISSAAQWAAAPAAARPYLDRLTLGWDTDPLLPANAGAGAALPTTAQQRVVNNVRYTQQWFVGRCRAQGGSGAAVRPCRATALADADPARPDVTMYEVVVAVTWPHRTCPAGRCAYVTSTLLSNAGDPVFTVTGGP</sequence>
<name>A0A8J3YDM0_9ACTN</name>
<evidence type="ECO:0008006" key="4">
    <source>
        <dbReference type="Google" id="ProtNLM"/>
    </source>
</evidence>
<keyword evidence="1" id="KW-1133">Transmembrane helix</keyword>
<organism evidence="2 3">
    <name type="scientific">Spirilliplanes yamanashiensis</name>
    <dbReference type="NCBI Taxonomy" id="42233"/>
    <lineage>
        <taxon>Bacteria</taxon>
        <taxon>Bacillati</taxon>
        <taxon>Actinomycetota</taxon>
        <taxon>Actinomycetes</taxon>
        <taxon>Micromonosporales</taxon>
        <taxon>Micromonosporaceae</taxon>
        <taxon>Spirilliplanes</taxon>
    </lineage>
</organism>
<keyword evidence="3" id="KW-1185">Reference proteome</keyword>